<keyword evidence="2" id="KW-1185">Reference proteome</keyword>
<dbReference type="Proteomes" id="UP000028680">
    <property type="component" value="Chromosome"/>
</dbReference>
<dbReference type="KEGG" id="ptp:RCA23_c30050"/>
<dbReference type="RefSeq" id="WP_044051039.1">
    <property type="nucleotide sequence ID" value="NZ_CP003984.1"/>
</dbReference>
<evidence type="ECO:0000313" key="1">
    <source>
        <dbReference type="EMBL" id="AII88505.1"/>
    </source>
</evidence>
<accession>A0AAN0RLU6</accession>
<proteinExistence type="predicted"/>
<organism evidence="1 2">
    <name type="scientific">Planktomarina temperata RCA23</name>
    <dbReference type="NCBI Taxonomy" id="666509"/>
    <lineage>
        <taxon>Bacteria</taxon>
        <taxon>Pseudomonadati</taxon>
        <taxon>Pseudomonadota</taxon>
        <taxon>Alphaproteobacteria</taxon>
        <taxon>Rhodobacterales</taxon>
        <taxon>Paracoccaceae</taxon>
        <taxon>Planktomarina</taxon>
    </lineage>
</organism>
<name>A0AAN0RLU6_9RHOB</name>
<evidence type="ECO:0000313" key="2">
    <source>
        <dbReference type="Proteomes" id="UP000028680"/>
    </source>
</evidence>
<reference evidence="1 2" key="1">
    <citation type="journal article" date="2014" name="ISME J.">
        <title>Adaptation of an abundant Roseobacter RCA organism to pelagic systems revealed by genomic and transcriptomic analyses.</title>
        <authorList>
            <person name="Voget S."/>
            <person name="Wemheuer B."/>
            <person name="Brinkhoff T."/>
            <person name="Vollmers J."/>
            <person name="Dietrich S."/>
            <person name="Giebel H.A."/>
            <person name="Beardsley C."/>
            <person name="Sardemann C."/>
            <person name="Bakenhus I."/>
            <person name="Billerbeck S."/>
            <person name="Daniel R."/>
            <person name="Simon M."/>
        </authorList>
    </citation>
    <scope>NUCLEOTIDE SEQUENCE [LARGE SCALE GENOMIC DNA]</scope>
    <source>
        <strain evidence="1 2">RCA23</strain>
    </source>
</reference>
<dbReference type="AlphaFoldDB" id="A0AAN0RLU6"/>
<gene>
    <name evidence="1" type="ORF">RCA23_c30050</name>
</gene>
<sequence>MWLEDPITKLERAAHAAWPGVLEEAQLPMLGWSYVLLSKREETDRARISYLVEHPNHGLFKYRLQLRPRAQAAFAAHYLRLEKASRAFQRSERLSLIKPMCLDIANQASLTTYAEGLPFSEYMRDAAEDNARQLELLQLAGEWLDAYHRTKVSETRIFQPKHAVNYYHDLGEKIQSGDLKVAAKPLFCKVLNGCLN</sequence>
<dbReference type="EMBL" id="CP003984">
    <property type="protein sequence ID" value="AII88505.1"/>
    <property type="molecule type" value="Genomic_DNA"/>
</dbReference>
<protein>
    <submittedName>
        <fullName evidence="1">Uncharacterized protein</fullName>
    </submittedName>
</protein>